<dbReference type="RefSeq" id="WP_003615462.1">
    <property type="nucleotide sequence ID" value="NZ_ADVE02000001.1"/>
</dbReference>
<evidence type="ECO:0008006" key="3">
    <source>
        <dbReference type="Google" id="ProtNLM"/>
    </source>
</evidence>
<accession>A0A2D2D1X7</accession>
<dbReference type="KEGG" id="mtw:CQW49_14570"/>
<evidence type="ECO:0000313" key="1">
    <source>
        <dbReference type="EMBL" id="ATQ68966.1"/>
    </source>
</evidence>
<dbReference type="AlphaFoldDB" id="A0A2D2D1X7"/>
<dbReference type="Proteomes" id="UP000230709">
    <property type="component" value="Chromosome"/>
</dbReference>
<organism evidence="1 2">
    <name type="scientific">Methylosinus trichosporium (strain ATCC 35070 / NCIMB 11131 / UNIQEM 75 / OB3b)</name>
    <dbReference type="NCBI Taxonomy" id="595536"/>
    <lineage>
        <taxon>Bacteria</taxon>
        <taxon>Pseudomonadati</taxon>
        <taxon>Pseudomonadota</taxon>
        <taxon>Alphaproteobacteria</taxon>
        <taxon>Hyphomicrobiales</taxon>
        <taxon>Methylocystaceae</taxon>
        <taxon>Methylosinus</taxon>
    </lineage>
</organism>
<dbReference type="STRING" id="595536.GCA_000178815_02257"/>
<proteinExistence type="predicted"/>
<reference evidence="2" key="1">
    <citation type="submission" date="2017-10" db="EMBL/GenBank/DDBJ databases">
        <title>Completed PacBio SMRT sequence of Methylosinus trichosporium OB3b reveals presence of a third large plasmid.</title>
        <authorList>
            <person name="Charles T.C."/>
            <person name="Lynch M.D.J."/>
            <person name="Heil J.R."/>
            <person name="Cheng J."/>
        </authorList>
    </citation>
    <scope>NUCLEOTIDE SEQUENCE [LARGE SCALE GENOMIC DNA]</scope>
    <source>
        <strain evidence="2">OB3b</strain>
    </source>
</reference>
<keyword evidence="2" id="KW-1185">Reference proteome</keyword>
<evidence type="ECO:0000313" key="2">
    <source>
        <dbReference type="Proteomes" id="UP000230709"/>
    </source>
</evidence>
<protein>
    <recommendedName>
        <fullName evidence="3">JAB domain-containing protein</fullName>
    </recommendedName>
</protein>
<sequence length="167" mass="18483">MNIRFKITRALLATIRIDLQRPHPFAHERVGFIAAGMAAAHDELLILARAYQPVRDDEYLRDSSVGAMMSAEAIRRARQWAMNDRAAIFHVHTHGGLGVPGFSGTDIRENAKFIPNFVSVAPHSAHGAIVLSDTAAFGQVWLDRKSPQPFITVFSEVGTPIRTWRAA</sequence>
<name>A0A2D2D1X7_METT3</name>
<gene>
    <name evidence="1" type="ORF">CQW49_14570</name>
</gene>
<dbReference type="EMBL" id="CP023737">
    <property type="protein sequence ID" value="ATQ68966.1"/>
    <property type="molecule type" value="Genomic_DNA"/>
</dbReference>